<evidence type="ECO:0000313" key="1">
    <source>
        <dbReference type="EMBL" id="KAG5641101.1"/>
    </source>
</evidence>
<dbReference type="AlphaFoldDB" id="A0A9P7KAQ3"/>
<comment type="caution">
    <text evidence="1">The sequence shown here is derived from an EMBL/GenBank/DDBJ whole genome shotgun (WGS) entry which is preliminary data.</text>
</comment>
<organism evidence="1 2">
    <name type="scientific">Asterophora parasitica</name>
    <dbReference type="NCBI Taxonomy" id="117018"/>
    <lineage>
        <taxon>Eukaryota</taxon>
        <taxon>Fungi</taxon>
        <taxon>Dikarya</taxon>
        <taxon>Basidiomycota</taxon>
        <taxon>Agaricomycotina</taxon>
        <taxon>Agaricomycetes</taxon>
        <taxon>Agaricomycetidae</taxon>
        <taxon>Agaricales</taxon>
        <taxon>Tricholomatineae</taxon>
        <taxon>Lyophyllaceae</taxon>
        <taxon>Asterophora</taxon>
    </lineage>
</organism>
<reference evidence="1" key="1">
    <citation type="submission" date="2020-07" db="EMBL/GenBank/DDBJ databases">
        <authorList>
            <person name="Nieuwenhuis M."/>
            <person name="Van De Peppel L.J.J."/>
        </authorList>
    </citation>
    <scope>NUCLEOTIDE SEQUENCE</scope>
    <source>
        <strain evidence="1">AP01</strain>
        <tissue evidence="1">Mycelium</tissue>
    </source>
</reference>
<dbReference type="OrthoDB" id="3145912at2759"/>
<sequence length="335" mass="37875">MPPNTRFSSYIKPGLLEELPFDLKREILEITAYVHPPFAPRLALVSKEVKTWAERIIYRELFFDAHHNVYQREYSTPTPLEKFQVAISARPASFFAEYVRSLHFVGRSSPSQILPIIHACSGVTNFGLYATWDAEYSSRGWVSDDDDEDEDREQLAWNHPRAQVYQAIHALKSLDTLFISGSHIPALLKQLPADTSTSSLTTLSRLGLTDAHEYPAEHFPALTHLALLPEAEGRVIPSVAAALEKSNPRIKSIIAMLNYANTPRETATLQALRDVRATDERLVLFTMPVSATRYIEDDLWDLANEFPDEDQPITFLEEIPGPRILSFQELMALGL</sequence>
<protein>
    <submittedName>
        <fullName evidence="1">Uncharacterized protein</fullName>
    </submittedName>
</protein>
<evidence type="ECO:0000313" key="2">
    <source>
        <dbReference type="Proteomes" id="UP000775547"/>
    </source>
</evidence>
<name>A0A9P7KAQ3_9AGAR</name>
<dbReference type="EMBL" id="JABCKV010000388">
    <property type="protein sequence ID" value="KAG5641101.1"/>
    <property type="molecule type" value="Genomic_DNA"/>
</dbReference>
<reference evidence="1" key="2">
    <citation type="submission" date="2021-10" db="EMBL/GenBank/DDBJ databases">
        <title>Phylogenomics reveals ancestral predisposition of the termite-cultivated fungus Termitomyces towards a domesticated lifestyle.</title>
        <authorList>
            <person name="Auxier B."/>
            <person name="Grum-Grzhimaylo A."/>
            <person name="Cardenas M.E."/>
            <person name="Lodge J.D."/>
            <person name="Laessoe T."/>
            <person name="Pedersen O."/>
            <person name="Smith M.E."/>
            <person name="Kuyper T.W."/>
            <person name="Franco-Molano E.A."/>
            <person name="Baroni T.J."/>
            <person name="Aanen D.K."/>
        </authorList>
    </citation>
    <scope>NUCLEOTIDE SEQUENCE</scope>
    <source>
        <strain evidence="1">AP01</strain>
        <tissue evidence="1">Mycelium</tissue>
    </source>
</reference>
<keyword evidence="2" id="KW-1185">Reference proteome</keyword>
<accession>A0A9P7KAQ3</accession>
<proteinExistence type="predicted"/>
<gene>
    <name evidence="1" type="ORF">DXG03_005988</name>
</gene>
<dbReference type="Proteomes" id="UP000775547">
    <property type="component" value="Unassembled WGS sequence"/>
</dbReference>